<evidence type="ECO:0000259" key="5">
    <source>
        <dbReference type="Pfam" id="PF03088"/>
    </source>
</evidence>
<evidence type="ECO:0000256" key="2">
    <source>
        <dbReference type="ARBA" id="ARBA00022553"/>
    </source>
</evidence>
<dbReference type="InterPro" id="IPR018119">
    <property type="entry name" value="Strictosidine_synth_cons-reg"/>
</dbReference>
<dbReference type="AlphaFoldDB" id="A0A1B6EVB9"/>
<dbReference type="Gene3D" id="2.120.10.30">
    <property type="entry name" value="TolB, C-terminal domain"/>
    <property type="match status" value="1"/>
</dbReference>
<evidence type="ECO:0000313" key="6">
    <source>
        <dbReference type="EMBL" id="JAS41643.1"/>
    </source>
</evidence>
<evidence type="ECO:0000256" key="3">
    <source>
        <dbReference type="ARBA" id="ARBA00023180"/>
    </source>
</evidence>
<dbReference type="Pfam" id="PF20067">
    <property type="entry name" value="SSL_N"/>
    <property type="match status" value="1"/>
</dbReference>
<feature type="signal peptide" evidence="4">
    <location>
        <begin position="1"/>
        <end position="26"/>
    </location>
</feature>
<dbReference type="InterPro" id="IPR011042">
    <property type="entry name" value="6-blade_b-propeller_TolB-like"/>
</dbReference>
<dbReference type="SUPFAM" id="SSF63829">
    <property type="entry name" value="Calcium-dependent phosphotriesterase"/>
    <property type="match status" value="1"/>
</dbReference>
<feature type="chain" id="PRO_5008582375" description="Strictosidine synthase conserved region domain-containing protein" evidence="4">
    <location>
        <begin position="27"/>
        <end position="402"/>
    </location>
</feature>
<dbReference type="PANTHER" id="PTHR10426:SF88">
    <property type="entry name" value="ADIPOCYTE PLASMA MEMBRANE-ASSOCIATED PROTEIN HEMOMUCIN-RELATED"/>
    <property type="match status" value="1"/>
</dbReference>
<dbReference type="Pfam" id="PF03088">
    <property type="entry name" value="Str_synth"/>
    <property type="match status" value="1"/>
</dbReference>
<dbReference type="GO" id="GO:0016787">
    <property type="term" value="F:hydrolase activity"/>
    <property type="evidence" value="ECO:0007669"/>
    <property type="project" value="TreeGrafter"/>
</dbReference>
<protein>
    <recommendedName>
        <fullName evidence="5">Strictosidine synthase conserved region domain-containing protein</fullName>
    </recommendedName>
</protein>
<gene>
    <name evidence="6" type="ORF">g.22394</name>
</gene>
<sequence length="402" mass="43956">MGILTTSLSIISKIALFLLLLTVVPGLPPYVEFDSFSLTPSVPLEGHLTLNSQLNGAERLFEGQIHGPEDLKVHKGHLYTTLHGGHVVRIVNDKMESVVKFGQQCEGFHEEDICGRPLGLAFDNNGMLYVADAYFGIFKVDPSTGKSLKLVSMNDTIEGKKPRLPNAVAVGSDGSVYWTDSSTSHSLHDGLFITLASGNGRLLKYNPSTKSNSVLLDKIHFANGVALSDDESFLIICESVSHRLLRYHLRGPQAGQSEVFLDGLPGTPDNIHPDGKGGFVVSLLLARDSDSPSLIATLGPYPLLRKLIARVMFLAQATVKLLRDLYPVNLLKKYAHIIGHFESLPAPRLSRVTVLFLTREGKVSRALFATDGLTGVSDCVQFGDYYYLGSPFNHFLARVRVK</sequence>
<accession>A0A1B6EVB9</accession>
<evidence type="ECO:0000256" key="4">
    <source>
        <dbReference type="SAM" id="SignalP"/>
    </source>
</evidence>
<feature type="domain" description="Strictosidine synthase conserved region" evidence="5">
    <location>
        <begin position="166"/>
        <end position="251"/>
    </location>
</feature>
<keyword evidence="2" id="KW-0597">Phosphoprotein</keyword>
<reference evidence="6" key="1">
    <citation type="submission" date="2015-11" db="EMBL/GenBank/DDBJ databases">
        <title>De novo transcriptome assembly of four potential Pierce s Disease insect vectors from Arizona vineyards.</title>
        <authorList>
            <person name="Tassone E.E."/>
        </authorList>
    </citation>
    <scope>NUCLEOTIDE SEQUENCE</scope>
</reference>
<comment type="similarity">
    <text evidence="1">Belongs to the strictosidine synthase family.</text>
</comment>
<dbReference type="GO" id="GO:0012505">
    <property type="term" value="C:endomembrane system"/>
    <property type="evidence" value="ECO:0007669"/>
    <property type="project" value="TreeGrafter"/>
</dbReference>
<organism evidence="6">
    <name type="scientific">Cuerna arida</name>
    <dbReference type="NCBI Taxonomy" id="1464854"/>
    <lineage>
        <taxon>Eukaryota</taxon>
        <taxon>Metazoa</taxon>
        <taxon>Ecdysozoa</taxon>
        <taxon>Arthropoda</taxon>
        <taxon>Hexapoda</taxon>
        <taxon>Insecta</taxon>
        <taxon>Pterygota</taxon>
        <taxon>Neoptera</taxon>
        <taxon>Paraneoptera</taxon>
        <taxon>Hemiptera</taxon>
        <taxon>Auchenorrhyncha</taxon>
        <taxon>Membracoidea</taxon>
        <taxon>Cicadellidae</taxon>
        <taxon>Cicadellinae</taxon>
        <taxon>Proconiini</taxon>
        <taxon>Cuerna</taxon>
    </lineage>
</organism>
<proteinExistence type="inferred from homology"/>
<name>A0A1B6EVB9_9HEMI</name>
<keyword evidence="3" id="KW-0325">Glycoprotein</keyword>
<evidence type="ECO:0000256" key="1">
    <source>
        <dbReference type="ARBA" id="ARBA00009191"/>
    </source>
</evidence>
<keyword evidence="4" id="KW-0732">Signal</keyword>
<dbReference type="PANTHER" id="PTHR10426">
    <property type="entry name" value="STRICTOSIDINE SYNTHASE-RELATED"/>
    <property type="match status" value="1"/>
</dbReference>
<dbReference type="EMBL" id="GECZ01028126">
    <property type="protein sequence ID" value="JAS41643.1"/>
    <property type="molecule type" value="Transcribed_RNA"/>
</dbReference>